<dbReference type="GO" id="GO:0016787">
    <property type="term" value="F:hydrolase activity"/>
    <property type="evidence" value="ECO:0007669"/>
    <property type="project" value="UniProtKB-KW"/>
</dbReference>
<organism evidence="1 2">
    <name type="scientific">Lacunisphaera limnophila</name>
    <dbReference type="NCBI Taxonomy" id="1838286"/>
    <lineage>
        <taxon>Bacteria</taxon>
        <taxon>Pseudomonadati</taxon>
        <taxon>Verrucomicrobiota</taxon>
        <taxon>Opitutia</taxon>
        <taxon>Opitutales</taxon>
        <taxon>Opitutaceae</taxon>
        <taxon>Lacunisphaera</taxon>
    </lineage>
</organism>
<name>A0A1D8AUB5_9BACT</name>
<sequence>MTAAPAPEPACVVLLHGIGMRAYVMKRLETALRADGYRVVNLSYPSRRMPFEELAGAYLPAQLAKHDTGRAPQLHFVTHSLGSLVLRKFLQDARPANLGRVVMIGPPNHGSTAADVAKENTLLRHFLGGNLLRLGTGDDAIARTLGPADFDLGIIAGTVPVNPVFGRVLGGRNDGAVTVESARLDGMHDFLVVPYSHTLMLWRTEVIDQTRTYLRDGRFTHPKPATPP</sequence>
<proteinExistence type="predicted"/>
<keyword evidence="1" id="KW-0378">Hydrolase</keyword>
<reference evidence="1 2" key="1">
    <citation type="submission" date="2016-06" db="EMBL/GenBank/DDBJ databases">
        <title>Three novel species with peptidoglycan cell walls form the new genus Lacunisphaera gen. nov. in the family Opitutaceae of the verrucomicrobial subdivision 4.</title>
        <authorList>
            <person name="Rast P."/>
            <person name="Gloeckner I."/>
            <person name="Jogler M."/>
            <person name="Boedeker C."/>
            <person name="Jeske O."/>
            <person name="Wiegand S."/>
            <person name="Reinhardt R."/>
            <person name="Schumann P."/>
            <person name="Rohde M."/>
            <person name="Spring S."/>
            <person name="Gloeckner F.O."/>
            <person name="Jogler C."/>
        </authorList>
    </citation>
    <scope>NUCLEOTIDE SEQUENCE [LARGE SCALE GENOMIC DNA]</scope>
    <source>
        <strain evidence="1 2">IG16b</strain>
    </source>
</reference>
<gene>
    <name evidence="1" type="ORF">Verru16b_01518</name>
</gene>
<evidence type="ECO:0000313" key="2">
    <source>
        <dbReference type="Proteomes" id="UP000095228"/>
    </source>
</evidence>
<dbReference type="InterPro" id="IPR029058">
    <property type="entry name" value="AB_hydrolase_fold"/>
</dbReference>
<dbReference type="KEGG" id="obg:Verru16b_01518"/>
<protein>
    <submittedName>
        <fullName evidence="1">Alpha/beta hydrolase family protein</fullName>
    </submittedName>
</protein>
<dbReference type="PANTHER" id="PTHR37946:SF1">
    <property type="entry name" value="SLL1969 PROTEIN"/>
    <property type="match status" value="1"/>
</dbReference>
<dbReference type="PANTHER" id="PTHR37946">
    <property type="entry name" value="SLL1969 PROTEIN"/>
    <property type="match status" value="1"/>
</dbReference>
<dbReference type="Proteomes" id="UP000095228">
    <property type="component" value="Chromosome"/>
</dbReference>
<dbReference type="EMBL" id="CP016094">
    <property type="protein sequence ID" value="AOS44456.1"/>
    <property type="molecule type" value="Genomic_DNA"/>
</dbReference>
<dbReference type="STRING" id="1838286.Verru16b_01518"/>
<dbReference type="SUPFAM" id="SSF53474">
    <property type="entry name" value="alpha/beta-Hydrolases"/>
    <property type="match status" value="1"/>
</dbReference>
<dbReference type="Gene3D" id="3.40.50.1820">
    <property type="entry name" value="alpha/beta hydrolase"/>
    <property type="match status" value="1"/>
</dbReference>
<evidence type="ECO:0000313" key="1">
    <source>
        <dbReference type="EMBL" id="AOS44456.1"/>
    </source>
</evidence>
<keyword evidence="2" id="KW-1185">Reference proteome</keyword>
<dbReference type="AlphaFoldDB" id="A0A1D8AUB5"/>
<accession>A0A1D8AUB5</accession>